<dbReference type="GO" id="GO:0008081">
    <property type="term" value="F:phosphoric diester hydrolase activity"/>
    <property type="evidence" value="ECO:0007669"/>
    <property type="project" value="InterPro"/>
</dbReference>
<dbReference type="KEGG" id="fsa:C5Q98_00045"/>
<evidence type="ECO:0000256" key="1">
    <source>
        <dbReference type="ARBA" id="ARBA00001316"/>
    </source>
</evidence>
<dbReference type="OrthoDB" id="7191982at2"/>
<name>A0A2S0KL04_9FIRM</name>
<evidence type="ECO:0000313" key="8">
    <source>
        <dbReference type="Proteomes" id="UP000237947"/>
    </source>
</evidence>
<dbReference type="Gene3D" id="3.20.20.190">
    <property type="entry name" value="Phosphatidylinositol (PI) phosphodiesterase"/>
    <property type="match status" value="1"/>
</dbReference>
<evidence type="ECO:0000259" key="6">
    <source>
        <dbReference type="SMART" id="SM00148"/>
    </source>
</evidence>
<dbReference type="AlphaFoldDB" id="A0A2S0KL04"/>
<dbReference type="InterPro" id="IPR000909">
    <property type="entry name" value="PLipase_C_PInositol-sp_X_dom"/>
</dbReference>
<protein>
    <recommendedName>
        <fullName evidence="3">1-phosphatidylinositol phosphodiesterase</fullName>
        <ecNumber evidence="2">4.6.1.13</ecNumber>
    </recommendedName>
    <alternativeName>
        <fullName evidence="4">Phosphatidylinositol diacylglycerol-lyase</fullName>
    </alternativeName>
    <alternativeName>
        <fullName evidence="5">Phosphatidylinositol-specific phospholipase C</fullName>
    </alternativeName>
</protein>
<evidence type="ECO:0000256" key="5">
    <source>
        <dbReference type="ARBA" id="ARBA00030782"/>
    </source>
</evidence>
<evidence type="ECO:0000256" key="4">
    <source>
        <dbReference type="ARBA" id="ARBA00030474"/>
    </source>
</evidence>
<dbReference type="InterPro" id="IPR051057">
    <property type="entry name" value="PI-PLC_domain"/>
</dbReference>
<evidence type="ECO:0000313" key="7">
    <source>
        <dbReference type="EMBL" id="AVM41715.1"/>
    </source>
</evidence>
<comment type="catalytic activity">
    <reaction evidence="1">
        <text>a 1,2-diacyl-sn-glycero-3-phospho-(1D-myo-inositol) = 1D-myo-inositol 1,2-cyclic phosphate + a 1,2-diacyl-sn-glycerol</text>
        <dbReference type="Rhea" id="RHEA:17093"/>
        <dbReference type="ChEBI" id="CHEBI:17815"/>
        <dbReference type="ChEBI" id="CHEBI:57880"/>
        <dbReference type="ChEBI" id="CHEBI:58484"/>
        <dbReference type="EC" id="4.6.1.13"/>
    </reaction>
</comment>
<dbReference type="EC" id="4.6.1.13" evidence="2"/>
<feature type="domain" description="Phosphatidylinositol-specific phospholipase C X" evidence="6">
    <location>
        <begin position="32"/>
        <end position="176"/>
    </location>
</feature>
<dbReference type="RefSeq" id="WP_106011703.1">
    <property type="nucleotide sequence ID" value="NZ_CP027226.1"/>
</dbReference>
<organism evidence="7 8">
    <name type="scientific">Fastidiosipila sanguinis</name>
    <dbReference type="NCBI Taxonomy" id="236753"/>
    <lineage>
        <taxon>Bacteria</taxon>
        <taxon>Bacillati</taxon>
        <taxon>Bacillota</taxon>
        <taxon>Clostridia</taxon>
        <taxon>Eubacteriales</taxon>
        <taxon>Oscillospiraceae</taxon>
        <taxon>Fastidiosipila</taxon>
    </lineage>
</organism>
<dbReference type="PANTHER" id="PTHR13593">
    <property type="match status" value="1"/>
</dbReference>
<dbReference type="GO" id="GO:0006629">
    <property type="term" value="P:lipid metabolic process"/>
    <property type="evidence" value="ECO:0007669"/>
    <property type="project" value="InterPro"/>
</dbReference>
<proteinExistence type="predicted"/>
<gene>
    <name evidence="7" type="ORF">C5Q98_00045</name>
</gene>
<dbReference type="Pfam" id="PF00388">
    <property type="entry name" value="PI-PLC-X"/>
    <property type="match status" value="1"/>
</dbReference>
<keyword evidence="8" id="KW-1185">Reference proteome</keyword>
<dbReference type="SUPFAM" id="SSF51695">
    <property type="entry name" value="PLC-like phosphodiesterases"/>
    <property type="match status" value="1"/>
</dbReference>
<dbReference type="Proteomes" id="UP000237947">
    <property type="component" value="Chromosome"/>
</dbReference>
<evidence type="ECO:0000256" key="3">
    <source>
        <dbReference type="ARBA" id="ARBA00019758"/>
    </source>
</evidence>
<dbReference type="PROSITE" id="PS50007">
    <property type="entry name" value="PIPLC_X_DOMAIN"/>
    <property type="match status" value="1"/>
</dbReference>
<dbReference type="GO" id="GO:0004436">
    <property type="term" value="F:phosphatidylinositol diacylglycerol-lyase activity"/>
    <property type="evidence" value="ECO:0007669"/>
    <property type="project" value="UniProtKB-EC"/>
</dbReference>
<evidence type="ECO:0000256" key="2">
    <source>
        <dbReference type="ARBA" id="ARBA00012581"/>
    </source>
</evidence>
<dbReference type="InterPro" id="IPR017946">
    <property type="entry name" value="PLC-like_Pdiesterase_TIM-brl"/>
</dbReference>
<accession>A0A2S0KL04</accession>
<dbReference type="EMBL" id="CP027226">
    <property type="protein sequence ID" value="AVM41715.1"/>
    <property type="molecule type" value="Genomic_DNA"/>
</dbReference>
<dbReference type="PANTHER" id="PTHR13593:SF113">
    <property type="entry name" value="SI:DKEY-266F7.9"/>
    <property type="match status" value="1"/>
</dbReference>
<reference evidence="8" key="1">
    <citation type="submission" date="2018-02" db="EMBL/GenBank/DDBJ databases">
        <authorList>
            <person name="Holder M.E."/>
            <person name="Ajami N.J."/>
            <person name="Petrosino J.F."/>
        </authorList>
    </citation>
    <scope>NUCLEOTIDE SEQUENCE [LARGE SCALE GENOMIC DNA]</scope>
    <source>
        <strain evidence="8">CCUG 47711</strain>
    </source>
</reference>
<sequence>MLDAKIQYQDGAFSCESDLDIFNPNWMSKLPERKKLNQISIPGTHDSMAYGKKIEFASNTRTQSLSLKNQLNKGIRFLDIRLNYREKFFAIHHGSIFLGFNFLEVLVDCENFLEKNPSEFILMRVQQEASSANDRQIWAMFRKYHDMFKNLFWLNRKGLVNPNIEELRGKNVLLSELEYVDFSLKYSSLEIQDYYSLESLDNLKDKYIAIKDHFDKCNTDVKGGSEKIFLNHISAKDAAFPYMIAGGRTVMKTNSPRIVTGKILFENDDESLYPRLDLGEGVFAEVYPGANKMTLDLVNKAELKYLGIVVCDFPGSELIQKVINTNFD</sequence>
<dbReference type="SMART" id="SM00148">
    <property type="entry name" value="PLCXc"/>
    <property type="match status" value="1"/>
</dbReference>
<dbReference type="CDD" id="cd08586">
    <property type="entry name" value="PI-PLCc_BcPLC_like"/>
    <property type="match status" value="1"/>
</dbReference>